<evidence type="ECO:0000313" key="4">
    <source>
        <dbReference type="Proteomes" id="UP000035682"/>
    </source>
</evidence>
<dbReference type="Gene3D" id="1.25.40.420">
    <property type="match status" value="1"/>
</dbReference>
<evidence type="ECO:0000259" key="2">
    <source>
        <dbReference type="Pfam" id="PF07707"/>
    </source>
</evidence>
<protein>
    <submittedName>
        <fullName evidence="3">Kelch repeat type 1 and BTB/Kelch-associated domain and Kelch-type beta propeller domain-containing protein</fullName>
    </submittedName>
</protein>
<dbReference type="RefSeq" id="XP_024500152.1">
    <property type="nucleotide sequence ID" value="XM_024645916.1"/>
</dbReference>
<dbReference type="SMART" id="SM00612">
    <property type="entry name" value="Kelch"/>
    <property type="match status" value="2"/>
</dbReference>
<evidence type="ECO:0000313" key="6">
    <source>
        <dbReference type="WormBase" id="SRAE_0000007500"/>
    </source>
</evidence>
<dbReference type="GeneID" id="36373310"/>
<sequence>MEKIEKGRLAKYIFRHFDKLSDLKKIILIEELRKKIYCDTIPDKCLLNLRYEQLLSVLTNDMIKSFDQKIWIDFLFNWIEYKGNQRLDILGKILRNLPYKTMSQEFIKEHIIQKNRIQNDKHHKIFMYSILCIKMNGIKISKEKINLLQDSLKESYIAAEKEEYTTYFQDIFDKKNHYNTLEYEDEIQKLINHFSNTQKDANNQKEVITKEFIEKNKNTPLKYDVEKVFVFQDVFESNQIIKNFTFNPYDKKFSPISYMNDDTRTRSSSLIINKKIFLINGYNDCTTKGTNKDYVNCYDITKNLWEKNVFNTKTKTRYNSLIVKVPSNDYQGYQIGGIYEDGDIPGEIKLYNFENLKVYTSFDITSYNLCNIQNGIFIDNAYYLFEHKSQFNHNSMIIRWDPRESFSNCTFVNFNILNNLQSSYSLVNYDKAIFMLGGKDKKGQPLDDVKLFDVRNFKINTLLKMPSKRYNHCCFVYKTDIYVLGGITNNKNEDKNIDIFDIKTFKWTISGTKLPISMNSFTSAYYQT</sequence>
<dbReference type="OrthoDB" id="8185403at2759"/>
<name>A0A090MRS0_STRRB</name>
<dbReference type="Gene3D" id="2.120.10.80">
    <property type="entry name" value="Kelch-type beta propeller"/>
    <property type="match status" value="2"/>
</dbReference>
<reference evidence="5" key="3">
    <citation type="submission" date="2020-12" db="UniProtKB">
        <authorList>
            <consortium name="WormBaseParasite"/>
        </authorList>
    </citation>
    <scope>IDENTIFICATION</scope>
</reference>
<dbReference type="InterPro" id="IPR006652">
    <property type="entry name" value="Kelch_1"/>
</dbReference>
<evidence type="ECO:0000313" key="3">
    <source>
        <dbReference type="EMBL" id="CEF60943.1"/>
    </source>
</evidence>
<dbReference type="WBParaSite" id="SRAE_0000007500.1">
    <property type="protein sequence ID" value="SRAE_0000007500.1"/>
    <property type="gene ID" value="WBGene00255812"/>
</dbReference>
<evidence type="ECO:0000256" key="1">
    <source>
        <dbReference type="ARBA" id="ARBA00022441"/>
    </source>
</evidence>
<dbReference type="PANTHER" id="PTHR45632">
    <property type="entry name" value="LD33804P"/>
    <property type="match status" value="1"/>
</dbReference>
<keyword evidence="4" id="KW-1185">Reference proteome</keyword>
<dbReference type="InterPro" id="IPR011705">
    <property type="entry name" value="BACK"/>
</dbReference>
<evidence type="ECO:0000313" key="5">
    <source>
        <dbReference type="WBParaSite" id="SRAE_0000007500.1"/>
    </source>
</evidence>
<reference evidence="4" key="1">
    <citation type="submission" date="2014-09" db="EMBL/GenBank/DDBJ databases">
        <authorList>
            <person name="Martin A.A."/>
        </authorList>
    </citation>
    <scope>NUCLEOTIDE SEQUENCE</scope>
    <source>
        <strain evidence="4">ED321</strain>
    </source>
</reference>
<accession>A0A090MRS0</accession>
<dbReference type="CTD" id="36373310"/>
<proteinExistence type="predicted"/>
<dbReference type="EMBL" id="LN609405">
    <property type="protein sequence ID" value="CEF60943.1"/>
    <property type="molecule type" value="Genomic_DNA"/>
</dbReference>
<keyword evidence="1" id="KW-0880">Kelch repeat</keyword>
<gene>
    <name evidence="3 5 6" type="ORF">SRAE_0000007500</name>
</gene>
<dbReference type="SUPFAM" id="SSF117281">
    <property type="entry name" value="Kelch motif"/>
    <property type="match status" value="1"/>
</dbReference>
<organism evidence="3">
    <name type="scientific">Strongyloides ratti</name>
    <name type="common">Parasitic roundworm</name>
    <dbReference type="NCBI Taxonomy" id="34506"/>
    <lineage>
        <taxon>Eukaryota</taxon>
        <taxon>Metazoa</taxon>
        <taxon>Ecdysozoa</taxon>
        <taxon>Nematoda</taxon>
        <taxon>Chromadorea</taxon>
        <taxon>Rhabditida</taxon>
        <taxon>Tylenchina</taxon>
        <taxon>Panagrolaimomorpha</taxon>
        <taxon>Strongyloidoidea</taxon>
        <taxon>Strongyloididae</taxon>
        <taxon>Strongyloides</taxon>
    </lineage>
</organism>
<feature type="domain" description="BACK" evidence="2">
    <location>
        <begin position="46"/>
        <end position="111"/>
    </location>
</feature>
<dbReference type="Pfam" id="PF07707">
    <property type="entry name" value="BACK"/>
    <property type="match status" value="1"/>
</dbReference>
<dbReference type="InterPro" id="IPR015915">
    <property type="entry name" value="Kelch-typ_b-propeller"/>
</dbReference>
<dbReference type="AlphaFoldDB" id="A0A090MRS0"/>
<reference evidence="3" key="2">
    <citation type="submission" date="2014-09" db="EMBL/GenBank/DDBJ databases">
        <authorList>
            <person name="Aslett A.Martin."/>
        </authorList>
    </citation>
    <scope>NUCLEOTIDE SEQUENCE</scope>
    <source>
        <strain evidence="3">ED321 Heterogonic</strain>
    </source>
</reference>
<dbReference type="WormBase" id="SRAE_0000007500">
    <property type="protein sequence ID" value="SRP06514"/>
    <property type="gene ID" value="WBGene00255812"/>
</dbReference>
<dbReference type="Proteomes" id="UP000035682">
    <property type="component" value="Unplaced"/>
</dbReference>
<dbReference type="Pfam" id="PF01344">
    <property type="entry name" value="Kelch_1"/>
    <property type="match status" value="1"/>
</dbReference>